<keyword evidence="1 2" id="KW-0193">Cuticle</keyword>
<keyword evidence="5" id="KW-1185">Reference proteome</keyword>
<reference evidence="6" key="1">
    <citation type="submission" date="2025-08" db="UniProtKB">
        <authorList>
            <consortium name="RefSeq"/>
        </authorList>
    </citation>
    <scope>IDENTIFICATION</scope>
    <source>
        <tissue evidence="6">Total insect</tissue>
    </source>
</reference>
<dbReference type="KEGG" id="tpal:117649621"/>
<dbReference type="InterPro" id="IPR050468">
    <property type="entry name" value="Cuticle_Struct_Prot"/>
</dbReference>
<keyword evidence="4" id="KW-0732">Signal</keyword>
<protein>
    <submittedName>
        <fullName evidence="6">Pupal cuticle protein 36a-like</fullName>
    </submittedName>
</protein>
<dbReference type="RefSeq" id="XP_034248410.1">
    <property type="nucleotide sequence ID" value="XM_034392519.1"/>
</dbReference>
<dbReference type="InterPro" id="IPR000618">
    <property type="entry name" value="Insect_cuticle"/>
</dbReference>
<feature type="signal peptide" evidence="4">
    <location>
        <begin position="1"/>
        <end position="16"/>
    </location>
</feature>
<dbReference type="AlphaFoldDB" id="A0A6P8ZTK8"/>
<dbReference type="GO" id="GO:0008010">
    <property type="term" value="F:structural constituent of chitin-based larval cuticle"/>
    <property type="evidence" value="ECO:0007669"/>
    <property type="project" value="TreeGrafter"/>
</dbReference>
<dbReference type="PANTHER" id="PTHR10380:SF173">
    <property type="entry name" value="CUTICULAR PROTEIN 47EF, ISOFORM C-RELATED"/>
    <property type="match status" value="1"/>
</dbReference>
<name>A0A6P8ZTK8_THRPL</name>
<dbReference type="PROSITE" id="PS51155">
    <property type="entry name" value="CHIT_BIND_RR_2"/>
    <property type="match status" value="1"/>
</dbReference>
<dbReference type="OrthoDB" id="6365759at2759"/>
<feature type="region of interest" description="Disordered" evidence="3">
    <location>
        <begin position="309"/>
        <end position="330"/>
    </location>
</feature>
<dbReference type="InParanoid" id="A0A6P8ZTK8"/>
<dbReference type="Proteomes" id="UP000515158">
    <property type="component" value="Unplaced"/>
</dbReference>
<feature type="chain" id="PRO_5027819227" evidence="4">
    <location>
        <begin position="17"/>
        <end position="330"/>
    </location>
</feature>
<sequence length="330" mass="34673">MRTVACIMMLAGCALAGRLENTYLPPPGAAQAGGSNLATPFGGAVSSTLAPPLIAQKLRSRSETIKGFNGNNNFNSGSAFNAGNNFNAGNAFNAGSAPLIAEQARPASLNSFETVRTQQEQRPLQAVNAYSGSFQQPTPRPALIIKQVNENPGDGTYTFSYETENGIQAQEQGQVRADGAEGLAAVQGAYAFTAPDNNQRYTVTYTADENGFLAYGDHLPTPPPVPAEILRALEQNAADEARGLNDDGESLAASRLAPACAEPVSGRHTPFNANNAYNNNNAFNANNAFNNNGYNANNAYNANNGYTATKSSSNSAANSNNNNSNDGYHY</sequence>
<accession>A0A6P8ZTK8</accession>
<evidence type="ECO:0000313" key="6">
    <source>
        <dbReference type="RefSeq" id="XP_034248410.1"/>
    </source>
</evidence>
<evidence type="ECO:0000256" key="2">
    <source>
        <dbReference type="PROSITE-ProRule" id="PRU00497"/>
    </source>
</evidence>
<dbReference type="GeneID" id="117649621"/>
<evidence type="ECO:0000313" key="5">
    <source>
        <dbReference type="Proteomes" id="UP000515158"/>
    </source>
</evidence>
<evidence type="ECO:0000256" key="3">
    <source>
        <dbReference type="SAM" id="MobiDB-lite"/>
    </source>
</evidence>
<proteinExistence type="predicted"/>
<evidence type="ECO:0000256" key="1">
    <source>
        <dbReference type="ARBA" id="ARBA00022460"/>
    </source>
</evidence>
<dbReference type="GO" id="GO:0062129">
    <property type="term" value="C:chitin-based extracellular matrix"/>
    <property type="evidence" value="ECO:0007669"/>
    <property type="project" value="TreeGrafter"/>
</dbReference>
<dbReference type="PANTHER" id="PTHR10380">
    <property type="entry name" value="CUTICLE PROTEIN"/>
    <property type="match status" value="1"/>
</dbReference>
<evidence type="ECO:0000256" key="4">
    <source>
        <dbReference type="SAM" id="SignalP"/>
    </source>
</evidence>
<organism evidence="6">
    <name type="scientific">Thrips palmi</name>
    <name type="common">Melon thrips</name>
    <dbReference type="NCBI Taxonomy" id="161013"/>
    <lineage>
        <taxon>Eukaryota</taxon>
        <taxon>Metazoa</taxon>
        <taxon>Ecdysozoa</taxon>
        <taxon>Arthropoda</taxon>
        <taxon>Hexapoda</taxon>
        <taxon>Insecta</taxon>
        <taxon>Pterygota</taxon>
        <taxon>Neoptera</taxon>
        <taxon>Paraneoptera</taxon>
        <taxon>Thysanoptera</taxon>
        <taxon>Terebrantia</taxon>
        <taxon>Thripoidea</taxon>
        <taxon>Thripidae</taxon>
        <taxon>Thrips</taxon>
    </lineage>
</organism>
<dbReference type="Pfam" id="PF00379">
    <property type="entry name" value="Chitin_bind_4"/>
    <property type="match status" value="1"/>
</dbReference>
<gene>
    <name evidence="6" type="primary">LOC117649621</name>
</gene>